<dbReference type="PANTHER" id="PTHR31297:SF41">
    <property type="entry name" value="ENDOGLUCANASE, PUTATIVE (AFU_ORTHOLOGUE AFUA_5G01830)-RELATED"/>
    <property type="match status" value="1"/>
</dbReference>
<gene>
    <name evidence="9" type="ORF">DRF68_17025</name>
</gene>
<dbReference type="CDD" id="cd04080">
    <property type="entry name" value="CBM6_cellulase-like"/>
    <property type="match status" value="1"/>
</dbReference>
<evidence type="ECO:0000256" key="2">
    <source>
        <dbReference type="ARBA" id="ARBA00022801"/>
    </source>
</evidence>
<evidence type="ECO:0000256" key="1">
    <source>
        <dbReference type="ARBA" id="ARBA00005641"/>
    </source>
</evidence>
<proteinExistence type="inferred from homology"/>
<evidence type="ECO:0000256" key="7">
    <source>
        <dbReference type="RuleBase" id="RU361153"/>
    </source>
</evidence>
<accession>A0A3D9APM0</accession>
<dbReference type="InterPro" id="IPR017853">
    <property type="entry name" value="GH"/>
</dbReference>
<dbReference type="Proteomes" id="UP000256924">
    <property type="component" value="Unassembled WGS sequence"/>
</dbReference>
<keyword evidence="3" id="KW-0136">Cellulose degradation</keyword>
<evidence type="ECO:0000256" key="3">
    <source>
        <dbReference type="ARBA" id="ARBA00023001"/>
    </source>
</evidence>
<comment type="similarity">
    <text evidence="1 7">Belongs to the glycosyl hydrolase 5 (cellulase A) family.</text>
</comment>
<dbReference type="Gene3D" id="3.20.20.80">
    <property type="entry name" value="Glycosidases"/>
    <property type="match status" value="1"/>
</dbReference>
<dbReference type="GO" id="GO:0005576">
    <property type="term" value="C:extracellular region"/>
    <property type="evidence" value="ECO:0007669"/>
    <property type="project" value="TreeGrafter"/>
</dbReference>
<dbReference type="AlphaFoldDB" id="A0A3D9APM0"/>
<evidence type="ECO:0000313" key="10">
    <source>
        <dbReference type="Proteomes" id="UP000256924"/>
    </source>
</evidence>
<feature type="domain" description="CBM6" evidence="8">
    <location>
        <begin position="448"/>
        <end position="573"/>
    </location>
</feature>
<dbReference type="InterPro" id="IPR005084">
    <property type="entry name" value="CBM6"/>
</dbReference>
<evidence type="ECO:0000256" key="4">
    <source>
        <dbReference type="ARBA" id="ARBA00023277"/>
    </source>
</evidence>
<dbReference type="InterPro" id="IPR001547">
    <property type="entry name" value="Glyco_hydro_5"/>
</dbReference>
<sequence>MKRAILLSAFLLSQFGTSQLLKTQGEKIINDKGENIQLRGLGLGGWMLQEGYMLKTADFAGPQYKIKEKIAELIGEDGMNEFYKAYLKNGITRQDIDFLKKAGFNSIRLPMHYNLYTLPIEKESKKGENTWLEEGFKMTDDLLKWCADNKMYLILDLHAAPGGQGNDVNISDNDKSKPSLWESEENQKKTIGLWKKLAERYKDSPWIGGYDLINEPNINFTGKNINGTDEMSNAPLWKLQKEITEAIRTVDKKHIIIIEGNGWGNNYNGLTPLWDDNMVFSFHKYWNNNDDATLKFALDLREKHKIPIWLGETGENSNVWFTELIQLLDKHNIGYAFWPMKKIDNIAGITNVKITPEYQKLLDYWKNGGEKPSKEFAKKALMQIAENYKFSNVEVKNDVIDAMFRQTKDGSTKPFKNLQAPGKIFATDYDLGRMGSAYSDKDFINLWVSDPAKRSEWNSGNQLRNDGVDIYRAKDNEYYVGKTESGEWLQYTMSSKADKAYTFEIKYASENDAKIRIEDASGKLLTIVSLASTGGNEIWKTASAKGIHLKKGENKIRIYFENDGVNLNHLEVR</sequence>
<dbReference type="InterPro" id="IPR041342">
    <property type="entry name" value="CBM35"/>
</dbReference>
<dbReference type="SUPFAM" id="SSF51445">
    <property type="entry name" value="(Trans)glycosidases"/>
    <property type="match status" value="1"/>
</dbReference>
<dbReference type="SUPFAM" id="SSF49785">
    <property type="entry name" value="Galactose-binding domain-like"/>
    <property type="match status" value="1"/>
</dbReference>
<keyword evidence="10" id="KW-1185">Reference proteome</keyword>
<keyword evidence="2 7" id="KW-0378">Hydrolase</keyword>
<dbReference type="GO" id="GO:0030246">
    <property type="term" value="F:carbohydrate binding"/>
    <property type="evidence" value="ECO:0007669"/>
    <property type="project" value="InterPro"/>
</dbReference>
<protein>
    <submittedName>
        <fullName evidence="9">Glycosyl hydrolase family 5</fullName>
    </submittedName>
</protein>
<dbReference type="PROSITE" id="PS51175">
    <property type="entry name" value="CBM6"/>
    <property type="match status" value="1"/>
</dbReference>
<evidence type="ECO:0000313" key="9">
    <source>
        <dbReference type="EMBL" id="REC43145.1"/>
    </source>
</evidence>
<name>A0A3D9APM0_9FLAO</name>
<keyword evidence="6" id="KW-0624">Polysaccharide degradation</keyword>
<dbReference type="Gene3D" id="2.60.120.260">
    <property type="entry name" value="Galactose-binding domain-like"/>
    <property type="match status" value="1"/>
</dbReference>
<dbReference type="RefSeq" id="WP_116099618.1">
    <property type="nucleotide sequence ID" value="NZ_QNVU01000044.1"/>
</dbReference>
<comment type="caution">
    <text evidence="9">The sequence shown here is derived from an EMBL/GenBank/DDBJ whole genome shotgun (WGS) entry which is preliminary data.</text>
</comment>
<dbReference type="PANTHER" id="PTHR31297">
    <property type="entry name" value="GLUCAN ENDO-1,6-BETA-GLUCOSIDASE B"/>
    <property type="match status" value="1"/>
</dbReference>
<dbReference type="InterPro" id="IPR008979">
    <property type="entry name" value="Galactose-bd-like_sf"/>
</dbReference>
<evidence type="ECO:0000259" key="8">
    <source>
        <dbReference type="PROSITE" id="PS51175"/>
    </source>
</evidence>
<dbReference type="InterPro" id="IPR050386">
    <property type="entry name" value="Glycosyl_hydrolase_5"/>
</dbReference>
<dbReference type="GO" id="GO:0030245">
    <property type="term" value="P:cellulose catabolic process"/>
    <property type="evidence" value="ECO:0007669"/>
    <property type="project" value="UniProtKB-KW"/>
</dbReference>
<dbReference type="Pfam" id="PF00150">
    <property type="entry name" value="Cellulase"/>
    <property type="match status" value="1"/>
</dbReference>
<dbReference type="EMBL" id="QNVU01000044">
    <property type="protein sequence ID" value="REC43145.1"/>
    <property type="molecule type" value="Genomic_DNA"/>
</dbReference>
<evidence type="ECO:0000256" key="6">
    <source>
        <dbReference type="ARBA" id="ARBA00023326"/>
    </source>
</evidence>
<organism evidence="9 10">
    <name type="scientific">Candidatus Chryseobacterium massiliense</name>
    <dbReference type="NCBI Taxonomy" id="204089"/>
    <lineage>
        <taxon>Bacteria</taxon>
        <taxon>Pseudomonadati</taxon>
        <taxon>Bacteroidota</taxon>
        <taxon>Flavobacteriia</taxon>
        <taxon>Flavobacteriales</taxon>
        <taxon>Weeksellaceae</taxon>
        <taxon>Chryseobacterium group</taxon>
        <taxon>Chryseobacterium</taxon>
    </lineage>
</organism>
<keyword evidence="5 7" id="KW-0326">Glycosidase</keyword>
<dbReference type="GO" id="GO:0009986">
    <property type="term" value="C:cell surface"/>
    <property type="evidence" value="ECO:0007669"/>
    <property type="project" value="TreeGrafter"/>
</dbReference>
<reference evidence="9 10" key="1">
    <citation type="journal article" date="2004" name="Emerg. Infect. Dis.">
        <title>Amoebae-resisting bacteria isolated from human nasal swabs by amoebal coculture.</title>
        <authorList>
            <person name="Greub G."/>
            <person name="La Scola B."/>
            <person name="Raoult D."/>
        </authorList>
    </citation>
    <scope>NUCLEOTIDE SEQUENCE [LARGE SCALE GENOMIC DNA]</scope>
    <source>
        <strain evidence="9 10">CCUG 51329</strain>
    </source>
</reference>
<dbReference type="GO" id="GO:0008422">
    <property type="term" value="F:beta-glucosidase activity"/>
    <property type="evidence" value="ECO:0007669"/>
    <property type="project" value="TreeGrafter"/>
</dbReference>
<keyword evidence="4" id="KW-0119">Carbohydrate metabolism</keyword>
<dbReference type="Pfam" id="PF18099">
    <property type="entry name" value="CBM_35_2"/>
    <property type="match status" value="1"/>
</dbReference>
<evidence type="ECO:0000256" key="5">
    <source>
        <dbReference type="ARBA" id="ARBA00023295"/>
    </source>
</evidence>